<name>A0A0E3T6X9_9CAUD</name>
<dbReference type="Proteomes" id="UP000033018">
    <property type="component" value="Segment"/>
</dbReference>
<feature type="domain" description="Terminase small subunit actinomycetes phage-type" evidence="1">
    <location>
        <begin position="8"/>
        <end position="105"/>
    </location>
</feature>
<evidence type="ECO:0000313" key="3">
    <source>
        <dbReference type="Proteomes" id="UP000033018"/>
    </source>
</evidence>
<dbReference type="EMBL" id="KP790011">
    <property type="protein sequence ID" value="AKC03029.1"/>
    <property type="molecule type" value="Genomic_DNA"/>
</dbReference>
<dbReference type="RefSeq" id="YP_009275690.1">
    <property type="nucleotide sequence ID" value="NC_030932.1"/>
</dbReference>
<keyword evidence="3" id="KW-1185">Reference proteome</keyword>
<dbReference type="InterPro" id="IPR057630">
    <property type="entry name" value="Terminase_6"/>
</dbReference>
<accession>A0A0E3T6X9</accession>
<reference evidence="2 3" key="1">
    <citation type="journal article" date="2015" name="Sci. Rep.">
        <title>Bacteriophages of wastewater foaming-associated filamentous Gordonia reduce host levels in raw activated sludge.</title>
        <authorList>
            <person name="Liu M."/>
            <person name="Gill J.J."/>
            <person name="Young R."/>
            <person name="Summer E.J."/>
        </authorList>
    </citation>
    <scope>NUCLEOTIDE SEQUENCE [LARGE SCALE GENOMIC DNA]</scope>
</reference>
<evidence type="ECO:0000313" key="2">
    <source>
        <dbReference type="EMBL" id="AKC03029.1"/>
    </source>
</evidence>
<sequence length="109" mass="11535">MGTLRHEVDDAIEAMDWLKPADAASKALARAYADQIDAVIDGSHICKHCGEETSQSPEQITKALYLGPHLLNALRALGGTPEGRSGLDVTEQVKGALSGIRNSRRPGGS</sequence>
<evidence type="ECO:0000259" key="1">
    <source>
        <dbReference type="Pfam" id="PF23931"/>
    </source>
</evidence>
<protein>
    <recommendedName>
        <fullName evidence="1">Terminase small subunit actinomycetes phage-type domain-containing protein</fullName>
    </recommendedName>
</protein>
<dbReference type="Pfam" id="PF23931">
    <property type="entry name" value="Terminase_6"/>
    <property type="match status" value="1"/>
</dbReference>
<gene>
    <name evidence="2" type="ORF">Gsput1_4</name>
</gene>
<proteinExistence type="predicted"/>
<dbReference type="OrthoDB" id="37157at10239"/>
<dbReference type="KEGG" id="vg:28800844"/>
<organism evidence="2 3">
    <name type="scientific">Gordonia phage Gsput1</name>
    <dbReference type="NCBI Taxonomy" id="1622193"/>
    <lineage>
        <taxon>Viruses</taxon>
        <taxon>Duplodnaviria</taxon>
        <taxon>Heunggongvirae</taxon>
        <taxon>Uroviricota</taxon>
        <taxon>Caudoviricetes</taxon>
        <taxon>Ruthgordonvirinae</taxon>
        <taxon>Gesputvirus</taxon>
        <taxon>Gesputvirus gsput1</taxon>
    </lineage>
</organism>
<dbReference type="GeneID" id="28800844"/>